<reference evidence="3" key="3">
    <citation type="journal article" date="2019" name="Int. J. Syst. Evol. Microbiol.">
        <title>Streptacidiphilus bronchialis sp. nov., a ciprofloxacin-resistant bacterium from a human clinical specimen; reclassification of Streptomyces griseoplanus as Streptacidiphilus griseoplanus comb. nov. and emended description of the genus Streptacidiphilus.</title>
        <authorList>
            <person name="Nouioui I."/>
            <person name="Klenk H.P."/>
            <person name="Igual J.M."/>
            <person name="Gulvik C.A."/>
            <person name="Lasker B.A."/>
            <person name="McQuiston J.R."/>
        </authorList>
    </citation>
    <scope>NUCLEOTIDE SEQUENCE</scope>
    <source>
        <strain evidence="3">DSM 106435</strain>
    </source>
</reference>
<dbReference type="CDD" id="cd03375">
    <property type="entry name" value="TPP_OGFOR"/>
    <property type="match status" value="1"/>
</dbReference>
<organism evidence="3 5">
    <name type="scientific">Peterkaempfera bronchialis</name>
    <dbReference type="NCBI Taxonomy" id="2126346"/>
    <lineage>
        <taxon>Bacteria</taxon>
        <taxon>Bacillati</taxon>
        <taxon>Actinomycetota</taxon>
        <taxon>Actinomycetes</taxon>
        <taxon>Kitasatosporales</taxon>
        <taxon>Streptomycetaceae</taxon>
        <taxon>Peterkaempfera</taxon>
    </lineage>
</organism>
<reference evidence="3" key="2">
    <citation type="submission" date="2018-07" db="EMBL/GenBank/DDBJ databases">
        <authorList>
            <person name="Batra D."/>
            <person name="Gulvik C.A."/>
        </authorList>
    </citation>
    <scope>NUCLEOTIDE SEQUENCE</scope>
    <source>
        <strain evidence="3">DSM 106435</strain>
    </source>
</reference>
<keyword evidence="5" id="KW-1185">Reference proteome</keyword>
<reference evidence="5" key="1">
    <citation type="submission" date="2018-07" db="EMBL/GenBank/DDBJ databases">
        <title>Streptacidiphilus bronchialis DSM 106435 chromosome.</title>
        <authorList>
            <person name="Batra D."/>
            <person name="Gulvik C.A."/>
        </authorList>
    </citation>
    <scope>NUCLEOTIDE SEQUENCE [LARGE SCALE GENOMIC DNA]</scope>
    <source>
        <strain evidence="5">DSM 106435</strain>
    </source>
</reference>
<dbReference type="SUPFAM" id="SSF52518">
    <property type="entry name" value="Thiamin diphosphate-binding fold (THDP-binding)"/>
    <property type="match status" value="1"/>
</dbReference>
<feature type="domain" description="Thiamine pyrophosphate enzyme TPP-binding" evidence="2">
    <location>
        <begin position="72"/>
        <end position="219"/>
    </location>
</feature>
<dbReference type="GO" id="GO:0045333">
    <property type="term" value="P:cellular respiration"/>
    <property type="evidence" value="ECO:0007669"/>
    <property type="project" value="UniProtKB-ARBA"/>
</dbReference>
<dbReference type="InterPro" id="IPR011766">
    <property type="entry name" value="TPP_enzyme_TPP-bd"/>
</dbReference>
<dbReference type="InterPro" id="IPR051457">
    <property type="entry name" value="2-oxoacid:Fd_oxidoreductase"/>
</dbReference>
<dbReference type="GO" id="GO:0030976">
    <property type="term" value="F:thiamine pyrophosphate binding"/>
    <property type="evidence" value="ECO:0007669"/>
    <property type="project" value="InterPro"/>
</dbReference>
<dbReference type="KEGG" id="stri:C7M71_024700"/>
<gene>
    <name evidence="3" type="ORF">C7M71_018020</name>
    <name evidence="4" type="ORF">C7M71_024700</name>
</gene>
<dbReference type="PANTHER" id="PTHR48084:SF4">
    <property type="entry name" value="2-OXOGLUTARATE OXIDOREDUCTASE SUBUNIT KORB"/>
    <property type="match status" value="1"/>
</dbReference>
<dbReference type="KEGG" id="stri:C7M71_018020"/>
<name>A0A345SZ73_9ACTN</name>
<dbReference type="GO" id="GO:0000287">
    <property type="term" value="F:magnesium ion binding"/>
    <property type="evidence" value="ECO:0007669"/>
    <property type="project" value="UniProtKB-ARBA"/>
</dbReference>
<evidence type="ECO:0000313" key="3">
    <source>
        <dbReference type="EMBL" id="AXI79028.1"/>
    </source>
</evidence>
<dbReference type="InterPro" id="IPR029061">
    <property type="entry name" value="THDP-binding"/>
</dbReference>
<protein>
    <submittedName>
        <fullName evidence="3">2-oxoacid:ferredoxin oxidoreductase subunit beta</fullName>
    </submittedName>
</protein>
<dbReference type="Pfam" id="PF02775">
    <property type="entry name" value="TPP_enzyme_C"/>
    <property type="match status" value="1"/>
</dbReference>
<dbReference type="Proteomes" id="UP000249340">
    <property type="component" value="Chromosome"/>
</dbReference>
<evidence type="ECO:0000313" key="4">
    <source>
        <dbReference type="EMBL" id="AXI80119.1"/>
    </source>
</evidence>
<evidence type="ECO:0000313" key="5">
    <source>
        <dbReference type="Proteomes" id="UP000249340"/>
    </source>
</evidence>
<dbReference type="EMBL" id="CP031264">
    <property type="protein sequence ID" value="AXI80119.1"/>
    <property type="molecule type" value="Genomic_DNA"/>
</dbReference>
<keyword evidence="1" id="KW-0560">Oxidoreductase</keyword>
<evidence type="ECO:0000259" key="2">
    <source>
        <dbReference type="Pfam" id="PF02775"/>
    </source>
</evidence>
<dbReference type="PANTHER" id="PTHR48084">
    <property type="entry name" value="2-OXOGLUTARATE OXIDOREDUCTASE SUBUNIT KORB-RELATED"/>
    <property type="match status" value="1"/>
</dbReference>
<dbReference type="AlphaFoldDB" id="A0A345SZ73"/>
<dbReference type="EMBL" id="CP031264">
    <property type="protein sequence ID" value="AXI79028.1"/>
    <property type="molecule type" value="Genomic_DNA"/>
</dbReference>
<sequence length="359" mass="38571">MSEATAHRDGTALPALSLVPKATGPQTARDFKTDQEVRWCPGCGDYAILAAVQAFMPELGIARENTVFISGIGCSSRFPYYMNTYGMHSIHGRAPAIATGLASSRPDLSVWVVTGDGDALSIGGNHLIHALRRNVNLKILLFNNRIYGLTKGQYSPTSELGKVTKSTPMGSLDAPFNPVSLALGAEASFVGRTIDSDRRHLQSVLRAAAEHRGTALVEIYQNCNIFNDGAFDALKEPGTREEALIRLEHGRPIRFGADLGQGVFRDPVSGELFTAEVTPRNEAAVLVHDVGGPSPATAFALSRLADPDTLHHTPIGVLRDIDRPVYDTLMADQLDRAVQAKGEGDLTALLTGNDTWTVD</sequence>
<accession>A0A345SZ73</accession>
<evidence type="ECO:0000256" key="1">
    <source>
        <dbReference type="ARBA" id="ARBA00023002"/>
    </source>
</evidence>
<proteinExistence type="predicted"/>
<dbReference type="GO" id="GO:0016625">
    <property type="term" value="F:oxidoreductase activity, acting on the aldehyde or oxo group of donors, iron-sulfur protein as acceptor"/>
    <property type="evidence" value="ECO:0007669"/>
    <property type="project" value="UniProtKB-ARBA"/>
</dbReference>
<dbReference type="RefSeq" id="WP_111495227.1">
    <property type="nucleotide sequence ID" value="NZ_CP031264.1"/>
</dbReference>
<dbReference type="OrthoDB" id="9775140at2"/>
<dbReference type="Gene3D" id="3.40.50.970">
    <property type="match status" value="1"/>
</dbReference>